<sequence length="48" mass="5056">MLDVEGSELHRFSQPGPDGYATREKPPLGEFLTAATIPGLTVATDGLV</sequence>
<organism evidence="2">
    <name type="scientific">uncultured Sphingomonadaceae bacterium</name>
    <dbReference type="NCBI Taxonomy" id="169976"/>
    <lineage>
        <taxon>Bacteria</taxon>
        <taxon>Pseudomonadati</taxon>
        <taxon>Pseudomonadota</taxon>
        <taxon>Alphaproteobacteria</taxon>
        <taxon>Sphingomonadales</taxon>
        <taxon>Sphingomonadaceae</taxon>
        <taxon>environmental samples</taxon>
    </lineage>
</organism>
<evidence type="ECO:0000256" key="1">
    <source>
        <dbReference type="SAM" id="MobiDB-lite"/>
    </source>
</evidence>
<feature type="region of interest" description="Disordered" evidence="1">
    <location>
        <begin position="1"/>
        <end position="25"/>
    </location>
</feature>
<proteinExistence type="predicted"/>
<reference evidence="2" key="1">
    <citation type="submission" date="2020-02" db="EMBL/GenBank/DDBJ databases">
        <authorList>
            <person name="Meier V. D."/>
        </authorList>
    </citation>
    <scope>NUCLEOTIDE SEQUENCE</scope>
    <source>
        <strain evidence="2">AVDCRST_MAG39</strain>
    </source>
</reference>
<protein>
    <submittedName>
        <fullName evidence="2">Uncharacterized protein</fullName>
    </submittedName>
</protein>
<dbReference type="EMBL" id="CADCVW010000079">
    <property type="protein sequence ID" value="CAA9510632.1"/>
    <property type="molecule type" value="Genomic_DNA"/>
</dbReference>
<dbReference type="AlphaFoldDB" id="A0A6J4T0F7"/>
<accession>A0A6J4T0F7</accession>
<evidence type="ECO:0000313" key="2">
    <source>
        <dbReference type="EMBL" id="CAA9510632.1"/>
    </source>
</evidence>
<name>A0A6J4T0F7_9SPHN</name>
<gene>
    <name evidence="2" type="ORF">AVDCRST_MAG39-1939</name>
</gene>